<dbReference type="AlphaFoldDB" id="A0A6J0BSX8"/>
<reference evidence="2" key="1">
    <citation type="submission" date="2025-08" db="UniProtKB">
        <authorList>
            <consortium name="RefSeq"/>
        </authorList>
    </citation>
    <scope>IDENTIFICATION</scope>
    <source>
        <tissue evidence="2">Thorax and Abdomen</tissue>
    </source>
</reference>
<sequence>MPVELIDINLRDSSEFHSHFAESTPTFRRAAKNWVYGQNRPMEAHKVTSEIHTENDNFSVSSEELGNAISKFYFKYPRCLTKNGKNGLEFDNDGDPIIDRQTQGELIIEHSISTALGLVGLQVWRGAFLLADYILHNGKLFENQVVLELGSGVGLTSIIAGMLANEVICTDVNVGGILKLIQGNVDRNRVYIKSPFLVTELNFFNLNWPKTLQEKIDAASIILAADVIYDDQITDAFVRTVMKLLNSRLPKAIYIALEKRYVFTISELDTVAPMYEEFLRCVQRYKTNWKIQYLDINFPQYFKYDRVKELILMKIENNVASI</sequence>
<dbReference type="InterPro" id="IPR038899">
    <property type="entry name" value="METTL22"/>
</dbReference>
<dbReference type="Pfam" id="PF10294">
    <property type="entry name" value="Methyltransf_16"/>
    <property type="match status" value="1"/>
</dbReference>
<dbReference type="InterPro" id="IPR019410">
    <property type="entry name" value="Methyltransf_16"/>
</dbReference>
<accession>A0A6J0BSX8</accession>
<organism evidence="2">
    <name type="scientific">Neodiprion lecontei</name>
    <name type="common">Redheaded pine sawfly</name>
    <dbReference type="NCBI Taxonomy" id="441921"/>
    <lineage>
        <taxon>Eukaryota</taxon>
        <taxon>Metazoa</taxon>
        <taxon>Ecdysozoa</taxon>
        <taxon>Arthropoda</taxon>
        <taxon>Hexapoda</taxon>
        <taxon>Insecta</taxon>
        <taxon>Pterygota</taxon>
        <taxon>Neoptera</taxon>
        <taxon>Endopterygota</taxon>
        <taxon>Hymenoptera</taxon>
        <taxon>Tenthredinoidea</taxon>
        <taxon>Diprionidae</taxon>
        <taxon>Diprioninae</taxon>
        <taxon>Neodiprion</taxon>
    </lineage>
</organism>
<dbReference type="KEGG" id="nlo:107222895"/>
<dbReference type="InParanoid" id="A0A6J0BSX8"/>
<protein>
    <submittedName>
        <fullName evidence="2">Methyltransferase-like protein 22 isoform X1</fullName>
    </submittedName>
</protein>
<dbReference type="FunCoup" id="A0A6J0BSX8">
    <property type="interactions" value="613"/>
</dbReference>
<dbReference type="OrthoDB" id="46564at2759"/>
<gene>
    <name evidence="2" type="primary">LOC107222895</name>
</gene>
<dbReference type="SUPFAM" id="SSF53335">
    <property type="entry name" value="S-adenosyl-L-methionine-dependent methyltransferases"/>
    <property type="match status" value="1"/>
</dbReference>
<dbReference type="RefSeq" id="XP_015517916.2">
    <property type="nucleotide sequence ID" value="XM_015662430.2"/>
</dbReference>
<dbReference type="PANTHER" id="PTHR23108:SF0">
    <property type="entry name" value="METHYLTRANSFERASE-LIKE PROTEIN 22"/>
    <property type="match status" value="1"/>
</dbReference>
<dbReference type="Proteomes" id="UP000829291">
    <property type="component" value="Chromosome 7"/>
</dbReference>
<proteinExistence type="predicted"/>
<dbReference type="PANTHER" id="PTHR23108">
    <property type="entry name" value="METHYLTRANSFERASE-RELATED"/>
    <property type="match status" value="1"/>
</dbReference>
<dbReference type="GO" id="GO:0008276">
    <property type="term" value="F:protein methyltransferase activity"/>
    <property type="evidence" value="ECO:0007669"/>
    <property type="project" value="InterPro"/>
</dbReference>
<name>A0A6J0BSX8_NEOLC</name>
<dbReference type="Gene3D" id="3.40.50.150">
    <property type="entry name" value="Vaccinia Virus protein VP39"/>
    <property type="match status" value="1"/>
</dbReference>
<dbReference type="GeneID" id="107222895"/>
<dbReference type="InterPro" id="IPR029063">
    <property type="entry name" value="SAM-dependent_MTases_sf"/>
</dbReference>
<keyword evidence="1" id="KW-1185">Reference proteome</keyword>
<evidence type="ECO:0000313" key="1">
    <source>
        <dbReference type="Proteomes" id="UP000829291"/>
    </source>
</evidence>
<dbReference type="GO" id="GO:0005634">
    <property type="term" value="C:nucleus"/>
    <property type="evidence" value="ECO:0007669"/>
    <property type="project" value="TreeGrafter"/>
</dbReference>
<evidence type="ECO:0000313" key="2">
    <source>
        <dbReference type="RefSeq" id="XP_015517916.2"/>
    </source>
</evidence>